<dbReference type="EMBL" id="JACTVM010000003">
    <property type="protein sequence ID" value="MBC9226820.1"/>
    <property type="molecule type" value="Genomic_DNA"/>
</dbReference>
<feature type="domain" description="Carbohydrate kinase PfkB" evidence="7">
    <location>
        <begin position="24"/>
        <end position="299"/>
    </location>
</feature>
<accession>A0A8I0EXC5</accession>
<dbReference type="PIRSF" id="PIRSF000535">
    <property type="entry name" value="1PFK/6PFK/LacC"/>
    <property type="match status" value="1"/>
</dbReference>
<dbReference type="PANTHER" id="PTHR46566:SF5">
    <property type="entry name" value="1-PHOSPHOFRUCTOKINASE"/>
    <property type="match status" value="1"/>
</dbReference>
<dbReference type="InterPro" id="IPR017583">
    <property type="entry name" value="Tagatose/fructose_Pkinase"/>
</dbReference>
<dbReference type="CDD" id="cd01164">
    <property type="entry name" value="FruK_PfkB_like"/>
    <property type="match status" value="1"/>
</dbReference>
<dbReference type="PANTHER" id="PTHR46566">
    <property type="entry name" value="1-PHOSPHOFRUCTOKINASE-RELATED"/>
    <property type="match status" value="1"/>
</dbReference>
<proteinExistence type="inferred from homology"/>
<evidence type="ECO:0000256" key="6">
    <source>
        <dbReference type="PIRNR" id="PIRNR000535"/>
    </source>
</evidence>
<dbReference type="GO" id="GO:0005524">
    <property type="term" value="F:ATP binding"/>
    <property type="evidence" value="ECO:0007669"/>
    <property type="project" value="UniProtKB-KW"/>
</dbReference>
<dbReference type="Pfam" id="PF00294">
    <property type="entry name" value="PfkB"/>
    <property type="match status" value="1"/>
</dbReference>
<sequence>MIVTVTANPATDRLISLLEPLEPGAVLRSEAAHDDPGGKGINVARVLHAAGVPVTAVLPGAEDEPLLAALDDLGLTYRAVPVRERLRVNLTLADPDGTTTKINSPGPTLDEDELKQLTETLVDAAHPGDWAVLSGSLPPGVPGDWYAATTNALKQAGVRVAVDTSGDALGRTVEHASPDLLKPNSDELAELLGCDASEIERDHGQAAARAQQLRETGGVGTVLLTLGGDGAVLATAEGSWFCPPVRITQRSTVGAGDSSLAGYLVAEVAGRSPAECLASAAAHGAAAASLPGSALPVPTDLPPLPTAVAVEPASWRTTWNS</sequence>
<gene>
    <name evidence="8" type="ORF">IBG24_10870</name>
</gene>
<keyword evidence="4 8" id="KW-0418">Kinase</keyword>
<evidence type="ECO:0000256" key="5">
    <source>
        <dbReference type="ARBA" id="ARBA00022840"/>
    </source>
</evidence>
<evidence type="ECO:0000313" key="9">
    <source>
        <dbReference type="Proteomes" id="UP000620591"/>
    </source>
</evidence>
<evidence type="ECO:0000256" key="3">
    <source>
        <dbReference type="ARBA" id="ARBA00022741"/>
    </source>
</evidence>
<dbReference type="SUPFAM" id="SSF53613">
    <property type="entry name" value="Ribokinase-like"/>
    <property type="match status" value="1"/>
</dbReference>
<dbReference type="Proteomes" id="UP000620591">
    <property type="component" value="Unassembled WGS sequence"/>
</dbReference>
<keyword evidence="3" id="KW-0547">Nucleotide-binding</keyword>
<organism evidence="8 9">
    <name type="scientific">Aeromicrobium senzhongii</name>
    <dbReference type="NCBI Taxonomy" id="2663859"/>
    <lineage>
        <taxon>Bacteria</taxon>
        <taxon>Bacillati</taxon>
        <taxon>Actinomycetota</taxon>
        <taxon>Actinomycetes</taxon>
        <taxon>Propionibacteriales</taxon>
        <taxon>Nocardioidaceae</taxon>
        <taxon>Aeromicrobium</taxon>
    </lineage>
</organism>
<evidence type="ECO:0000259" key="7">
    <source>
        <dbReference type="Pfam" id="PF00294"/>
    </source>
</evidence>
<dbReference type="AlphaFoldDB" id="A0A8I0EXC5"/>
<evidence type="ECO:0000256" key="1">
    <source>
        <dbReference type="ARBA" id="ARBA00010688"/>
    </source>
</evidence>
<evidence type="ECO:0000256" key="4">
    <source>
        <dbReference type="ARBA" id="ARBA00022777"/>
    </source>
</evidence>
<dbReference type="Gene3D" id="3.40.1190.20">
    <property type="match status" value="1"/>
</dbReference>
<dbReference type="RefSeq" id="WP_187769582.1">
    <property type="nucleotide sequence ID" value="NZ_JACTVM010000003.1"/>
</dbReference>
<dbReference type="NCBIfam" id="TIGR03168">
    <property type="entry name" value="1-PFK"/>
    <property type="match status" value="1"/>
</dbReference>
<dbReference type="PROSITE" id="PS00584">
    <property type="entry name" value="PFKB_KINASES_2"/>
    <property type="match status" value="1"/>
</dbReference>
<dbReference type="GO" id="GO:0008443">
    <property type="term" value="F:phosphofructokinase activity"/>
    <property type="evidence" value="ECO:0007669"/>
    <property type="project" value="TreeGrafter"/>
</dbReference>
<name>A0A8I0EXC5_9ACTN</name>
<dbReference type="InterPro" id="IPR002173">
    <property type="entry name" value="Carboh/pur_kinase_PfkB_CS"/>
</dbReference>
<protein>
    <submittedName>
        <fullName evidence="8">1-phosphofructokinase family hexose kinase</fullName>
    </submittedName>
</protein>
<dbReference type="InterPro" id="IPR029056">
    <property type="entry name" value="Ribokinase-like"/>
</dbReference>
<keyword evidence="5" id="KW-0067">ATP-binding</keyword>
<evidence type="ECO:0000256" key="2">
    <source>
        <dbReference type="ARBA" id="ARBA00022679"/>
    </source>
</evidence>
<dbReference type="GO" id="GO:0005829">
    <property type="term" value="C:cytosol"/>
    <property type="evidence" value="ECO:0007669"/>
    <property type="project" value="TreeGrafter"/>
</dbReference>
<comment type="similarity">
    <text evidence="1">Belongs to the carbohydrate kinase PfkB family.</text>
</comment>
<comment type="caution">
    <text evidence="8">The sequence shown here is derived from an EMBL/GenBank/DDBJ whole genome shotgun (WGS) entry which is preliminary data.</text>
</comment>
<reference evidence="8" key="1">
    <citation type="submission" date="2020-09" db="EMBL/GenBank/DDBJ databases">
        <title>Novel species in genus Aeromicrobium.</title>
        <authorList>
            <person name="Zhang G."/>
        </authorList>
    </citation>
    <scope>NUCLEOTIDE SEQUENCE</scope>
    <source>
        <strain evidence="8">Zg-636</strain>
    </source>
</reference>
<dbReference type="InterPro" id="IPR011611">
    <property type="entry name" value="PfkB_dom"/>
</dbReference>
<evidence type="ECO:0000313" key="8">
    <source>
        <dbReference type="EMBL" id="MBC9226820.1"/>
    </source>
</evidence>
<keyword evidence="2 6" id="KW-0808">Transferase</keyword>